<dbReference type="SUPFAM" id="SSF54285">
    <property type="entry name" value="MoaD/ThiS"/>
    <property type="match status" value="1"/>
</dbReference>
<sequence>MSNKLINIEVAYALPTKQAIVEVAIHENATVEEGIAASNITEQFPEIDLKAAKVGIWSRVVKLRDTLSDGDRIEIYRPLIADPKEIRKRRAEKAKEEGRADKVTGGKVNPLKAKS</sequence>
<dbReference type="OMA" id="QQACPEV"/>
<dbReference type="InterPro" id="IPR005346">
    <property type="entry name" value="RnfH"/>
</dbReference>
<dbReference type="PANTHER" id="PTHR37483">
    <property type="entry name" value="UPF0125 PROTEIN RATB"/>
    <property type="match status" value="1"/>
</dbReference>
<gene>
    <name evidence="4" type="ORF">AV942_09475</name>
</gene>
<dbReference type="NCBIfam" id="NF002490">
    <property type="entry name" value="PRK01777.1"/>
    <property type="match status" value="1"/>
</dbReference>
<dbReference type="InterPro" id="IPR016155">
    <property type="entry name" value="Mopterin_synth/thiamin_S_b"/>
</dbReference>
<evidence type="ECO:0000313" key="5">
    <source>
        <dbReference type="Proteomes" id="UP000061468"/>
    </source>
</evidence>
<dbReference type="Gene3D" id="3.10.20.280">
    <property type="entry name" value="RnfH-like"/>
    <property type="match status" value="1"/>
</dbReference>
<evidence type="ECO:0000313" key="4">
    <source>
        <dbReference type="EMBL" id="AMJ78499.1"/>
    </source>
</evidence>
<dbReference type="InterPro" id="IPR037021">
    <property type="entry name" value="RnfH_sf"/>
</dbReference>
<dbReference type="AlphaFoldDB" id="A0AAC8XJQ5"/>
<dbReference type="EMBL" id="CP013928">
    <property type="protein sequence ID" value="AMJ78499.1"/>
    <property type="molecule type" value="Genomic_DNA"/>
</dbReference>
<dbReference type="Pfam" id="PF03658">
    <property type="entry name" value="Ub-RnfH"/>
    <property type="match status" value="1"/>
</dbReference>
<dbReference type="Proteomes" id="UP000061468">
    <property type="component" value="Chromosome"/>
</dbReference>
<dbReference type="HAMAP" id="MF_00460">
    <property type="entry name" value="UPF0125_RnfH"/>
    <property type="match status" value="1"/>
</dbReference>
<feature type="region of interest" description="Disordered" evidence="3">
    <location>
        <begin position="87"/>
        <end position="115"/>
    </location>
</feature>
<dbReference type="RefSeq" id="WP_012518304.1">
    <property type="nucleotide sequence ID" value="NZ_CAKMLI010000014.1"/>
</dbReference>
<feature type="compositionally biased region" description="Basic and acidic residues" evidence="3">
    <location>
        <begin position="93"/>
        <end position="104"/>
    </location>
</feature>
<evidence type="ECO:0000256" key="2">
    <source>
        <dbReference type="HAMAP-Rule" id="MF_00460"/>
    </source>
</evidence>
<reference evidence="4 5" key="1">
    <citation type="submission" date="2015-12" db="EMBL/GenBank/DDBJ databases">
        <title>Intraspecies pangenome expansion in the marine bacterium Alteromonas.</title>
        <authorList>
            <person name="Lopez-Perez M."/>
            <person name="Rodriguez-Valera F."/>
        </authorList>
    </citation>
    <scope>NUCLEOTIDE SEQUENCE [LARGE SCALE GENOMIC DNA]</scope>
    <source>
        <strain evidence="4 5">UM8</strain>
    </source>
</reference>
<organism evidence="4 5">
    <name type="scientific">Alteromonas mediterranea</name>
    <dbReference type="NCBI Taxonomy" id="314275"/>
    <lineage>
        <taxon>Bacteria</taxon>
        <taxon>Pseudomonadati</taxon>
        <taxon>Pseudomonadota</taxon>
        <taxon>Gammaproteobacteria</taxon>
        <taxon>Alteromonadales</taxon>
        <taxon>Alteromonadaceae</taxon>
        <taxon>Alteromonas/Salinimonas group</taxon>
        <taxon>Alteromonas</taxon>
    </lineage>
</organism>
<proteinExistence type="inferred from homology"/>
<accession>A0AAC8XJQ5</accession>
<evidence type="ECO:0000256" key="3">
    <source>
        <dbReference type="SAM" id="MobiDB-lite"/>
    </source>
</evidence>
<dbReference type="PANTHER" id="PTHR37483:SF1">
    <property type="entry name" value="UPF0125 PROTEIN RATB"/>
    <property type="match status" value="1"/>
</dbReference>
<evidence type="ECO:0000256" key="1">
    <source>
        <dbReference type="ARBA" id="ARBA00010645"/>
    </source>
</evidence>
<comment type="similarity">
    <text evidence="1 2">Belongs to the UPF0125 (RnfH) family.</text>
</comment>
<protein>
    <recommendedName>
        <fullName evidence="2">UPF0125 protein AV942_09475</fullName>
    </recommendedName>
</protein>
<name>A0AAC8XJQ5_9ALTE</name>